<dbReference type="Gene3D" id="3.20.20.70">
    <property type="entry name" value="Aldolase class I"/>
    <property type="match status" value="1"/>
</dbReference>
<keyword evidence="3 4" id="KW-0326">Glycosidase</keyword>
<evidence type="ECO:0000256" key="4">
    <source>
        <dbReference type="RuleBase" id="RU361168"/>
    </source>
</evidence>
<dbReference type="EMBL" id="JACOOI010000019">
    <property type="protein sequence ID" value="MBC5644509.1"/>
    <property type="molecule type" value="Genomic_DNA"/>
</dbReference>
<dbReference type="CDD" id="cd14792">
    <property type="entry name" value="GH27"/>
    <property type="match status" value="1"/>
</dbReference>
<dbReference type="PANTHER" id="PTHR11452:SF42">
    <property type="entry name" value="ALPHA-GALACTOSIDASE"/>
    <property type="match status" value="1"/>
</dbReference>
<comment type="caution">
    <text evidence="5">The sequence shown here is derived from an EMBL/GenBank/DDBJ whole genome shotgun (WGS) entry which is preliminary data.</text>
</comment>
<dbReference type="InterPro" id="IPR013785">
    <property type="entry name" value="Aldolase_TIM"/>
</dbReference>
<evidence type="ECO:0000256" key="3">
    <source>
        <dbReference type="ARBA" id="ARBA00023295"/>
    </source>
</evidence>
<reference evidence="5 6" key="1">
    <citation type="submission" date="2020-08" db="EMBL/GenBank/DDBJ databases">
        <title>Genome public.</title>
        <authorList>
            <person name="Liu C."/>
            <person name="Sun Q."/>
        </authorList>
    </citation>
    <scope>NUCLEOTIDE SEQUENCE [LARGE SCALE GENOMIC DNA]</scope>
    <source>
        <strain evidence="5 6">BX2</strain>
    </source>
</reference>
<accession>A0ABR7E5Z2</accession>
<proteinExistence type="inferred from homology"/>
<dbReference type="PRINTS" id="PR00740">
    <property type="entry name" value="GLHYDRLASE27"/>
</dbReference>
<evidence type="ECO:0000256" key="1">
    <source>
        <dbReference type="ARBA" id="ARBA00009743"/>
    </source>
</evidence>
<dbReference type="RefSeq" id="WP_186960380.1">
    <property type="nucleotide sequence ID" value="NZ_JACOOI010000019.1"/>
</dbReference>
<comment type="similarity">
    <text evidence="1 4">Belongs to the glycosyl hydrolase 27 family.</text>
</comment>
<dbReference type="InterPro" id="IPR002241">
    <property type="entry name" value="Glyco_hydro_27"/>
</dbReference>
<evidence type="ECO:0000313" key="6">
    <source>
        <dbReference type="Proteomes" id="UP000644010"/>
    </source>
</evidence>
<keyword evidence="2 4" id="KW-0378">Hydrolase</keyword>
<dbReference type="GO" id="GO:0016787">
    <property type="term" value="F:hydrolase activity"/>
    <property type="evidence" value="ECO:0007669"/>
    <property type="project" value="UniProtKB-KW"/>
</dbReference>
<gene>
    <name evidence="5" type="ORF">H8S77_16650</name>
</gene>
<keyword evidence="4" id="KW-1015">Disulfide bond</keyword>
<evidence type="ECO:0000256" key="2">
    <source>
        <dbReference type="ARBA" id="ARBA00022801"/>
    </source>
</evidence>
<protein>
    <recommendedName>
        <fullName evidence="4">Alpha-galactosidase</fullName>
        <ecNumber evidence="4">3.2.1.22</ecNumber>
    </recommendedName>
    <alternativeName>
        <fullName evidence="4">Melibiase</fullName>
    </alternativeName>
</protein>
<dbReference type="PANTHER" id="PTHR11452">
    <property type="entry name" value="ALPHA-GALACTOSIDASE/ALPHA-N-ACETYLGALACTOSAMINIDASE"/>
    <property type="match status" value="1"/>
</dbReference>
<dbReference type="InterPro" id="IPR017853">
    <property type="entry name" value="GH"/>
</dbReference>
<dbReference type="Proteomes" id="UP000644010">
    <property type="component" value="Unassembled WGS sequence"/>
</dbReference>
<evidence type="ECO:0000313" key="5">
    <source>
        <dbReference type="EMBL" id="MBC5644509.1"/>
    </source>
</evidence>
<name>A0ABR7E5Z2_9BACT</name>
<dbReference type="SUPFAM" id="SSF51445">
    <property type="entry name" value="(Trans)glycosidases"/>
    <property type="match status" value="1"/>
</dbReference>
<dbReference type="EC" id="3.2.1.22" evidence="4"/>
<sequence length="453" mass="52018">MRKIGLILIYVFVQVSVFCQKRTDSPPMGWNSFDSYGVYCYEEAAFANLEAMNIKLKPYGYIYFVIDNGWFGEYLLEKNTRFSVERHASDIHINEYGLFEPSKTYFPNGFKDLINSCHAKGLKFGLHLMRGIPRKAVHLNTPIKGTKYKAADIADTINVCTWCTYNYGVDMSKPGAQEYYNSLINQMADWGVDFIKYDDIVPYPEEVNAIVKAISQCNRPIILSLSPGDKVDNRDLPVLSRADMLRVTADIWDTQHSIDLTFDAWKRWQRTNIPGFWPDMDMIPFGELQLMSPSGRKAKDQKDIALAGRGTNRWSELNDAQKYTFITQRAMAASPLFYGGSLVSIDDFSLRLLTNQEMLACNQNGVMGHLLLEKEGLEIWTVKEKDRNAGWIGVFNRNAWLKDYILNEKEFGLDKDATYLFFNIWENKTPVDLGETIHISANGVLFIRYEKSR</sequence>
<organism evidence="5 6">
    <name type="scientific">Parabacteroides segnis</name>
    <dbReference type="NCBI Taxonomy" id="2763058"/>
    <lineage>
        <taxon>Bacteria</taxon>
        <taxon>Pseudomonadati</taxon>
        <taxon>Bacteroidota</taxon>
        <taxon>Bacteroidia</taxon>
        <taxon>Bacteroidales</taxon>
        <taxon>Tannerellaceae</taxon>
        <taxon>Parabacteroides</taxon>
    </lineage>
</organism>
<comment type="catalytic activity">
    <reaction evidence="4">
        <text>Hydrolysis of terminal, non-reducing alpha-D-galactose residues in alpha-D-galactosides, including galactose oligosaccharides, galactomannans and galactolipids.</text>
        <dbReference type="EC" id="3.2.1.22"/>
    </reaction>
</comment>
<keyword evidence="6" id="KW-1185">Reference proteome</keyword>